<gene>
    <name evidence="1" type="ORF">PSON_ATCC_30995.1.T2510016</name>
</gene>
<accession>A0A8S1RNY1</accession>
<dbReference type="Proteomes" id="UP000692954">
    <property type="component" value="Unassembled WGS sequence"/>
</dbReference>
<proteinExistence type="predicted"/>
<sequence>MKLIIFTTICVKLKNNYKLQHRDYYLYKIFKKKAEKVKILILGVGAVGKSSFLNRYVDEKFSENIQATLGVEYRSENINIRTIKSLFKFGIQQVMKDLELLLLYFIEIIRSVFSLQCC</sequence>
<dbReference type="Pfam" id="PF08477">
    <property type="entry name" value="Roc"/>
    <property type="match status" value="1"/>
</dbReference>
<evidence type="ECO:0000313" key="2">
    <source>
        <dbReference type="Proteomes" id="UP000692954"/>
    </source>
</evidence>
<keyword evidence="2" id="KW-1185">Reference proteome</keyword>
<comment type="caution">
    <text evidence="1">The sequence shown here is derived from an EMBL/GenBank/DDBJ whole genome shotgun (WGS) entry which is preliminary data.</text>
</comment>
<protein>
    <submittedName>
        <fullName evidence="1">Uncharacterized protein</fullName>
    </submittedName>
</protein>
<dbReference type="AlphaFoldDB" id="A0A8S1RNY1"/>
<evidence type="ECO:0000313" key="1">
    <source>
        <dbReference type="EMBL" id="CAD8129928.1"/>
    </source>
</evidence>
<dbReference type="PROSITE" id="PS51419">
    <property type="entry name" value="RAB"/>
    <property type="match status" value="1"/>
</dbReference>
<dbReference type="EMBL" id="CAJJDN010000251">
    <property type="protein sequence ID" value="CAD8129928.1"/>
    <property type="molecule type" value="Genomic_DNA"/>
</dbReference>
<name>A0A8S1RNY1_9CILI</name>
<reference evidence="1" key="1">
    <citation type="submission" date="2021-01" db="EMBL/GenBank/DDBJ databases">
        <authorList>
            <consortium name="Genoscope - CEA"/>
            <person name="William W."/>
        </authorList>
    </citation>
    <scope>NUCLEOTIDE SEQUENCE</scope>
</reference>
<organism evidence="1 2">
    <name type="scientific">Paramecium sonneborni</name>
    <dbReference type="NCBI Taxonomy" id="65129"/>
    <lineage>
        <taxon>Eukaryota</taxon>
        <taxon>Sar</taxon>
        <taxon>Alveolata</taxon>
        <taxon>Ciliophora</taxon>
        <taxon>Intramacronucleata</taxon>
        <taxon>Oligohymenophorea</taxon>
        <taxon>Peniculida</taxon>
        <taxon>Parameciidae</taxon>
        <taxon>Paramecium</taxon>
    </lineage>
</organism>